<dbReference type="GO" id="GO:0005886">
    <property type="term" value="C:plasma membrane"/>
    <property type="evidence" value="ECO:0007669"/>
    <property type="project" value="UniProtKB-SubCell"/>
</dbReference>
<dbReference type="InterPro" id="IPR047040">
    <property type="entry name" value="FlhF__GTPase_dom"/>
</dbReference>
<evidence type="ECO:0000256" key="8">
    <source>
        <dbReference type="ARBA" id="ARBA00022927"/>
    </source>
</evidence>
<dbReference type="SUPFAM" id="SSF52540">
    <property type="entry name" value="P-loop containing nucleoside triphosphate hydrolases"/>
    <property type="match status" value="1"/>
</dbReference>
<evidence type="ECO:0000256" key="5">
    <source>
        <dbReference type="ARBA" id="ARBA00022475"/>
    </source>
</evidence>
<comment type="caution">
    <text evidence="16">The sequence shown here is derived from an EMBL/GenBank/DDBJ whole genome shotgun (WGS) entry which is preliminary data.</text>
</comment>
<keyword evidence="16" id="KW-0282">Flagellum</keyword>
<keyword evidence="10" id="KW-0472">Membrane</keyword>
<dbReference type="GO" id="GO:0005525">
    <property type="term" value="F:GTP binding"/>
    <property type="evidence" value="ECO:0007669"/>
    <property type="project" value="UniProtKB-UniRule"/>
</dbReference>
<dbReference type="SMART" id="SM00962">
    <property type="entry name" value="SRP54"/>
    <property type="match status" value="1"/>
</dbReference>
<keyword evidence="16" id="KW-0969">Cilium</keyword>
<evidence type="ECO:0000256" key="2">
    <source>
        <dbReference type="ARBA" id="ARBA00008531"/>
    </source>
</evidence>
<evidence type="ECO:0000256" key="7">
    <source>
        <dbReference type="ARBA" id="ARBA00022795"/>
    </source>
</evidence>
<dbReference type="Gene3D" id="1.20.120.1380">
    <property type="entry name" value="Flagellar FlhF biosynthesis protein, N domain"/>
    <property type="match status" value="1"/>
</dbReference>
<organism evidence="16 17">
    <name type="scientific">Variovorax gossypii</name>
    <dbReference type="NCBI Taxonomy" id="1679495"/>
    <lineage>
        <taxon>Bacteria</taxon>
        <taxon>Pseudomonadati</taxon>
        <taxon>Pseudomonadota</taxon>
        <taxon>Betaproteobacteria</taxon>
        <taxon>Burkholderiales</taxon>
        <taxon>Comamonadaceae</taxon>
        <taxon>Variovorax</taxon>
    </lineage>
</organism>
<dbReference type="PANTHER" id="PTHR43134:SF3">
    <property type="entry name" value="FLAGELLAR BIOSYNTHESIS PROTEIN FLHF"/>
    <property type="match status" value="1"/>
</dbReference>
<keyword evidence="5" id="KW-1003">Cell membrane</keyword>
<comment type="subcellular location">
    <subcellularLocation>
        <location evidence="1">Cell membrane</location>
        <topology evidence="1">Peripheral membrane protein</topology>
        <orientation evidence="1">Cytoplasmic side</orientation>
    </subcellularLocation>
</comment>
<dbReference type="EMBL" id="RXOE01000004">
    <property type="protein sequence ID" value="RTQ33391.1"/>
    <property type="molecule type" value="Genomic_DNA"/>
</dbReference>
<dbReference type="InterPro" id="IPR020006">
    <property type="entry name" value="FlhF"/>
</dbReference>
<dbReference type="GO" id="GO:0005047">
    <property type="term" value="F:signal recognition particle binding"/>
    <property type="evidence" value="ECO:0007669"/>
    <property type="project" value="TreeGrafter"/>
</dbReference>
<evidence type="ECO:0000256" key="1">
    <source>
        <dbReference type="ARBA" id="ARBA00004413"/>
    </source>
</evidence>
<keyword evidence="4" id="KW-0813">Transport</keyword>
<dbReference type="InterPro" id="IPR027417">
    <property type="entry name" value="P-loop_NTPase"/>
</dbReference>
<keyword evidence="7" id="KW-1005">Bacterial flagellum biogenesis</keyword>
<dbReference type="FunFam" id="3.40.50.300:FF:000695">
    <property type="entry name" value="Flagellar biosynthesis regulator FlhF"/>
    <property type="match status" value="1"/>
</dbReference>
<dbReference type="SMART" id="SM00382">
    <property type="entry name" value="AAA"/>
    <property type="match status" value="1"/>
</dbReference>
<evidence type="ECO:0000256" key="12">
    <source>
        <dbReference type="ARBA" id="ARBA00025337"/>
    </source>
</evidence>
<dbReference type="InterPro" id="IPR003593">
    <property type="entry name" value="AAA+_ATPase"/>
</dbReference>
<dbReference type="NCBIfam" id="TIGR03499">
    <property type="entry name" value="FlhF"/>
    <property type="match status" value="1"/>
</dbReference>
<accession>A0A431TJK7</accession>
<dbReference type="Proteomes" id="UP000267418">
    <property type="component" value="Unassembled WGS sequence"/>
</dbReference>
<gene>
    <name evidence="16" type="primary">flhF</name>
    <name evidence="16" type="ORF">EJP69_17905</name>
</gene>
<dbReference type="GO" id="GO:0003924">
    <property type="term" value="F:GTPase activity"/>
    <property type="evidence" value="ECO:0007669"/>
    <property type="project" value="UniProtKB-UniRule"/>
</dbReference>
<feature type="domain" description="SRP54-type proteins GTP-binding" evidence="15">
    <location>
        <begin position="205"/>
        <end position="398"/>
    </location>
</feature>
<evidence type="ECO:0000256" key="13">
    <source>
        <dbReference type="NCBIfam" id="TIGR03499"/>
    </source>
</evidence>
<keyword evidence="16" id="KW-0966">Cell projection</keyword>
<evidence type="ECO:0000256" key="3">
    <source>
        <dbReference type="ARBA" id="ARBA00014919"/>
    </source>
</evidence>
<evidence type="ECO:0000256" key="10">
    <source>
        <dbReference type="ARBA" id="ARBA00023136"/>
    </source>
</evidence>
<dbReference type="Gene3D" id="3.40.50.300">
    <property type="entry name" value="P-loop containing nucleotide triphosphate hydrolases"/>
    <property type="match status" value="1"/>
</dbReference>
<name>A0A431TJK7_9BURK</name>
<dbReference type="GO" id="GO:0044781">
    <property type="term" value="P:bacterial-type flagellum organization"/>
    <property type="evidence" value="ECO:0007669"/>
    <property type="project" value="UniProtKB-UniRule"/>
</dbReference>
<evidence type="ECO:0000256" key="4">
    <source>
        <dbReference type="ARBA" id="ARBA00022448"/>
    </source>
</evidence>
<dbReference type="AlphaFoldDB" id="A0A431TJK7"/>
<evidence type="ECO:0000256" key="9">
    <source>
        <dbReference type="ARBA" id="ARBA00023134"/>
    </source>
</evidence>
<sequence>MNSPQQTDVRTTARKFVAATSREALRLVREALGADAIVLTHRATAEGVEIVAMVEGEVQGVLQGSAAAKPVAAVAPVAAPAVRVAPAPLPVASMPAPLPAPAPVQVHAPAAAPADTVLEELHSMRGMIEEQLASVVWNDRQRRDPVRGRLLRTLLGAGFSARLSKAMLEKLPTGRTYAEGMAYVRSELIRAVPVHEDEDALFAAGGVYALMGPTGVGKTTTTAKLAARCVMRFGADKLALVTTDSYRIGAYEQLRIYGQILNVPVYAVKDAADLHLVLQDLREKHMVLIDTVGMSQRDRAVPEQIAMLGQSPRPVKKLLLLNATSHGDTLNEVVHAYRHGNELAGCIFTKVDEATHPGALIDTVIRHRLPVHYISSGQKVPENLMQADRTQLVDSVFQPRQHSPLFVPAESDLQEDAAAAAGASQQVARAQGETDLLRLKYQNLIRAMAHDAQELATTASALAGAQIGFERARALWRQAGDEEAGQKAVLQDLLVHARGEVAAACETHVLALCGQVGLRSNEGGDAYECHGSLLLSDRTGLPLAAPNQWLSTAATRGMKDAARKPGARQVPWLRQQDFGSRPLVHLLTRLPGIEAMVQWQAAGQRWLARAPGSTAVIDMRSGAPDTLARMDFEFGEARPVRFRGKAALLAESHADVVLRFNAAALAAGIARDEMPALRCVATRVVDARTGNVLAQVHALSNIGSEVSARQLAQWLGWAVDAEPCFRLLRDGVQLVGGIGELGDPDIMKRLLIAGQMSTTVWRLLQAEGEWADRARALLGQLMGRPARNGRAMSGSALYAGVGKLFLLLDALGTESTAPVQAPREPAKPQKLEKQD</sequence>
<evidence type="ECO:0000256" key="11">
    <source>
        <dbReference type="ARBA" id="ARBA00023225"/>
    </source>
</evidence>
<protein>
    <recommendedName>
        <fullName evidence="3 13">Flagellar biosynthesis protein FlhF</fullName>
    </recommendedName>
</protein>
<dbReference type="OrthoDB" id="9778554at2"/>
<evidence type="ECO:0000256" key="6">
    <source>
        <dbReference type="ARBA" id="ARBA00022741"/>
    </source>
</evidence>
<reference evidence="16 17" key="1">
    <citation type="submission" date="2018-12" db="EMBL/GenBank/DDBJ databases">
        <title>The genome of Variovorax gossypii DSM 100435.</title>
        <authorList>
            <person name="Gao J."/>
            <person name="Sun J."/>
        </authorList>
    </citation>
    <scope>NUCLEOTIDE SEQUENCE [LARGE SCALE GENOMIC DNA]</scope>
    <source>
        <strain evidence="16 17">DSM 100435</strain>
    </source>
</reference>
<dbReference type="GO" id="GO:0015031">
    <property type="term" value="P:protein transport"/>
    <property type="evidence" value="ECO:0007669"/>
    <property type="project" value="UniProtKB-KW"/>
</dbReference>
<dbReference type="PANTHER" id="PTHR43134">
    <property type="entry name" value="SIGNAL RECOGNITION PARTICLE RECEPTOR SUBUNIT ALPHA"/>
    <property type="match status" value="1"/>
</dbReference>
<evidence type="ECO:0000313" key="17">
    <source>
        <dbReference type="Proteomes" id="UP000267418"/>
    </source>
</evidence>
<dbReference type="InterPro" id="IPR000897">
    <property type="entry name" value="SRP54_GTPase_dom"/>
</dbReference>
<keyword evidence="17" id="KW-1185">Reference proteome</keyword>
<keyword evidence="6" id="KW-0547">Nucleotide-binding</keyword>
<dbReference type="GO" id="GO:0006614">
    <property type="term" value="P:SRP-dependent cotranslational protein targeting to membrane"/>
    <property type="evidence" value="ECO:0007669"/>
    <property type="project" value="UniProtKB-UniRule"/>
</dbReference>
<comment type="function">
    <text evidence="12">Necessary for flagellar biosynthesis. May be involved in translocation of the flagellum.</text>
</comment>
<keyword evidence="11" id="KW-1006">Bacterial flagellum protein export</keyword>
<dbReference type="RefSeq" id="WP_126471853.1">
    <property type="nucleotide sequence ID" value="NZ_RXOE01000004.1"/>
</dbReference>
<keyword evidence="9" id="KW-0342">GTP-binding</keyword>
<evidence type="ECO:0000259" key="15">
    <source>
        <dbReference type="SMART" id="SM00962"/>
    </source>
</evidence>
<keyword evidence="8" id="KW-0653">Protein transport</keyword>
<dbReference type="Pfam" id="PF00448">
    <property type="entry name" value="SRP54"/>
    <property type="match status" value="1"/>
</dbReference>
<evidence type="ECO:0000313" key="16">
    <source>
        <dbReference type="EMBL" id="RTQ33391.1"/>
    </source>
</evidence>
<feature type="domain" description="AAA+ ATPase" evidence="14">
    <location>
        <begin position="204"/>
        <end position="371"/>
    </location>
</feature>
<proteinExistence type="inferred from homology"/>
<dbReference type="CDD" id="cd17873">
    <property type="entry name" value="FlhF"/>
    <property type="match status" value="1"/>
</dbReference>
<comment type="similarity">
    <text evidence="2">Belongs to the GTP-binding SRP family.</text>
</comment>
<evidence type="ECO:0000259" key="14">
    <source>
        <dbReference type="SMART" id="SM00382"/>
    </source>
</evidence>